<evidence type="ECO:0000256" key="7">
    <source>
        <dbReference type="ARBA" id="ARBA00023002"/>
    </source>
</evidence>
<evidence type="ECO:0000256" key="5">
    <source>
        <dbReference type="ARBA" id="ARBA00022832"/>
    </source>
</evidence>
<dbReference type="SUPFAM" id="SSF51735">
    <property type="entry name" value="NAD(P)-binding Rossmann-fold domains"/>
    <property type="match status" value="1"/>
</dbReference>
<comment type="caution">
    <text evidence="15">The sequence shown here is derived from an EMBL/GenBank/DDBJ whole genome shotgun (WGS) entry which is preliminary data.</text>
</comment>
<evidence type="ECO:0000256" key="2">
    <source>
        <dbReference type="ARBA" id="ARBA00005194"/>
    </source>
</evidence>
<gene>
    <name evidence="15" type="primary">fabG</name>
    <name evidence="15" type="ORF">HXL70_03245</name>
</gene>
<evidence type="ECO:0000256" key="10">
    <source>
        <dbReference type="ARBA" id="ARBA00048508"/>
    </source>
</evidence>
<dbReference type="EC" id="1.1.1.100" evidence="13"/>
<sequence>MEKSEKTALVTGASRGIGRAIALTLGQAGYAVAVNYAGSEAAAEAVKNEIIAAGGKAFTLQGDVSDPEDVEHMFEKIKEEFGFLDVLVNNAGITRDSLLIRMKESSWDEVIATNLKGNFLVLKAAAAMMIRRKKGSVINISSVVGLTGNAGQVNYAAAKAGVIGMTKAAAKELASRGIRVNAVAPGCIVTDMTDKIPENIKEGMLHSIPLSRLGQTEEVAKAVLFLASDDASYITGQVLNVDGGMVM</sequence>
<dbReference type="Proteomes" id="UP000757890">
    <property type="component" value="Unassembled WGS sequence"/>
</dbReference>
<comment type="function">
    <text evidence="1 13">Catalyzes the NADPH-dependent reduction of beta-ketoacyl-ACP substrates to beta-hydroxyacyl-ACP products, the first reductive step in the elongation cycle of fatty acid biosynthesis.</text>
</comment>
<protein>
    <recommendedName>
        <fullName evidence="13">3-oxoacyl-[acyl-carrier-protein] reductase</fullName>
        <ecNumber evidence="13">1.1.1.100</ecNumber>
    </recommendedName>
</protein>
<evidence type="ECO:0000313" key="16">
    <source>
        <dbReference type="Proteomes" id="UP000757890"/>
    </source>
</evidence>
<comment type="subunit">
    <text evidence="13">Homotetramer.</text>
</comment>
<comment type="catalytic activity">
    <reaction evidence="10 13">
        <text>a (3R)-hydroxyacyl-[ACP] + NADP(+) = a 3-oxoacyl-[ACP] + NADPH + H(+)</text>
        <dbReference type="Rhea" id="RHEA:17397"/>
        <dbReference type="Rhea" id="RHEA-COMP:9916"/>
        <dbReference type="Rhea" id="RHEA-COMP:9945"/>
        <dbReference type="ChEBI" id="CHEBI:15378"/>
        <dbReference type="ChEBI" id="CHEBI:57783"/>
        <dbReference type="ChEBI" id="CHEBI:58349"/>
        <dbReference type="ChEBI" id="CHEBI:78776"/>
        <dbReference type="ChEBI" id="CHEBI:78827"/>
        <dbReference type="EC" id="1.1.1.100"/>
    </reaction>
</comment>
<evidence type="ECO:0000256" key="13">
    <source>
        <dbReference type="RuleBase" id="RU366074"/>
    </source>
</evidence>
<keyword evidence="5 13" id="KW-0276">Fatty acid metabolism</keyword>
<comment type="similarity">
    <text evidence="3 13">Belongs to the short-chain dehydrogenases/reductases (SDR) family.</text>
</comment>
<dbReference type="InterPro" id="IPR050259">
    <property type="entry name" value="SDR"/>
</dbReference>
<dbReference type="PRINTS" id="PR00080">
    <property type="entry name" value="SDRFAMILY"/>
</dbReference>
<accession>A0A930B9I0</accession>
<dbReference type="NCBIfam" id="NF005559">
    <property type="entry name" value="PRK07231.1"/>
    <property type="match status" value="1"/>
</dbReference>
<evidence type="ECO:0000256" key="11">
    <source>
        <dbReference type="PIRSR" id="PIRSR611284-1"/>
    </source>
</evidence>
<keyword evidence="8 13" id="KW-0443">Lipid metabolism</keyword>
<dbReference type="NCBIfam" id="TIGR01830">
    <property type="entry name" value="3oxo_ACP_reduc"/>
    <property type="match status" value="1"/>
</dbReference>
<dbReference type="InterPro" id="IPR011284">
    <property type="entry name" value="3oxo_ACP_reduc"/>
</dbReference>
<keyword evidence="6 12" id="KW-0521">NADP</keyword>
<evidence type="ECO:0000256" key="8">
    <source>
        <dbReference type="ARBA" id="ARBA00023098"/>
    </source>
</evidence>
<organism evidence="15 16">
    <name type="scientific">Dialister invisus</name>
    <dbReference type="NCBI Taxonomy" id="218538"/>
    <lineage>
        <taxon>Bacteria</taxon>
        <taxon>Bacillati</taxon>
        <taxon>Bacillota</taxon>
        <taxon>Negativicutes</taxon>
        <taxon>Veillonellales</taxon>
        <taxon>Veillonellaceae</taxon>
        <taxon>Dialister</taxon>
    </lineage>
</organism>
<evidence type="ECO:0000256" key="9">
    <source>
        <dbReference type="ARBA" id="ARBA00023160"/>
    </source>
</evidence>
<proteinExistence type="inferred from homology"/>
<dbReference type="SMART" id="SM00822">
    <property type="entry name" value="PKS_KR"/>
    <property type="match status" value="1"/>
</dbReference>
<dbReference type="InterPro" id="IPR036291">
    <property type="entry name" value="NAD(P)-bd_dom_sf"/>
</dbReference>
<dbReference type="AlphaFoldDB" id="A0A930B9I0"/>
<keyword evidence="7 13" id="KW-0560">Oxidoreductase</keyword>
<feature type="binding site" evidence="12">
    <location>
        <position position="90"/>
    </location>
    <ligand>
        <name>NADP(+)</name>
        <dbReference type="ChEBI" id="CHEBI:58349"/>
    </ligand>
</feature>
<dbReference type="GO" id="GO:0051287">
    <property type="term" value="F:NAD binding"/>
    <property type="evidence" value="ECO:0007669"/>
    <property type="project" value="UniProtKB-UniRule"/>
</dbReference>
<feature type="binding site" evidence="12">
    <location>
        <begin position="155"/>
        <end position="159"/>
    </location>
    <ligand>
        <name>NADP(+)</name>
        <dbReference type="ChEBI" id="CHEBI:58349"/>
    </ligand>
</feature>
<dbReference type="InterPro" id="IPR020904">
    <property type="entry name" value="Sc_DH/Rdtase_CS"/>
</dbReference>
<dbReference type="FunFam" id="3.40.50.720:FF:000037">
    <property type="entry name" value="3-oxoacyl-[acyl-carrier-protein] reductase FabG"/>
    <property type="match status" value="1"/>
</dbReference>
<dbReference type="Gene3D" id="3.40.50.720">
    <property type="entry name" value="NAD(P)-binding Rossmann-like Domain"/>
    <property type="match status" value="1"/>
</dbReference>
<feature type="binding site" evidence="12">
    <location>
        <begin position="12"/>
        <end position="15"/>
    </location>
    <ligand>
        <name>NADP(+)</name>
        <dbReference type="ChEBI" id="CHEBI:58349"/>
    </ligand>
</feature>
<dbReference type="NCBIfam" id="NF009466">
    <property type="entry name" value="PRK12826.1-2"/>
    <property type="match status" value="1"/>
</dbReference>
<keyword evidence="9 13" id="KW-0275">Fatty acid biosynthesis</keyword>
<dbReference type="PROSITE" id="PS00061">
    <property type="entry name" value="ADH_SHORT"/>
    <property type="match status" value="1"/>
</dbReference>
<evidence type="ECO:0000256" key="3">
    <source>
        <dbReference type="ARBA" id="ARBA00006484"/>
    </source>
</evidence>
<dbReference type="PRINTS" id="PR00081">
    <property type="entry name" value="GDHRDH"/>
</dbReference>
<keyword evidence="4 13" id="KW-0444">Lipid biosynthesis</keyword>
<dbReference type="InterPro" id="IPR057326">
    <property type="entry name" value="KR_dom"/>
</dbReference>
<comment type="pathway">
    <text evidence="2 13">Lipid metabolism; fatty acid biosynthesis.</text>
</comment>
<dbReference type="CDD" id="cd05333">
    <property type="entry name" value="BKR_SDR_c"/>
    <property type="match status" value="1"/>
</dbReference>
<dbReference type="GO" id="GO:0006633">
    <property type="term" value="P:fatty acid biosynthetic process"/>
    <property type="evidence" value="ECO:0007669"/>
    <property type="project" value="UniProtKB-KW"/>
</dbReference>
<dbReference type="InterPro" id="IPR002347">
    <property type="entry name" value="SDR_fam"/>
</dbReference>
<reference evidence="15" key="1">
    <citation type="submission" date="2020-04" db="EMBL/GenBank/DDBJ databases">
        <title>Deep metagenomics examines the oral microbiome during advanced dental caries in children, revealing novel taxa and co-occurrences with host molecules.</title>
        <authorList>
            <person name="Baker J.L."/>
            <person name="Morton J.T."/>
            <person name="Dinis M."/>
            <person name="Alvarez R."/>
            <person name="Tran N.C."/>
            <person name="Knight R."/>
            <person name="Edlund A."/>
        </authorList>
    </citation>
    <scope>NUCLEOTIDE SEQUENCE</scope>
    <source>
        <strain evidence="15">JCVI_32_bin.14</strain>
    </source>
</reference>
<dbReference type="NCBIfam" id="NF004198">
    <property type="entry name" value="PRK05653.1-3"/>
    <property type="match status" value="1"/>
</dbReference>
<dbReference type="Pfam" id="PF13561">
    <property type="entry name" value="adh_short_C2"/>
    <property type="match status" value="1"/>
</dbReference>
<feature type="binding site" evidence="12">
    <location>
        <position position="188"/>
    </location>
    <ligand>
        <name>NADP(+)</name>
        <dbReference type="ChEBI" id="CHEBI:58349"/>
    </ligand>
</feature>
<dbReference type="EMBL" id="JABZMK010000009">
    <property type="protein sequence ID" value="MBF1129043.1"/>
    <property type="molecule type" value="Genomic_DNA"/>
</dbReference>
<evidence type="ECO:0000256" key="4">
    <source>
        <dbReference type="ARBA" id="ARBA00022516"/>
    </source>
</evidence>
<evidence type="ECO:0000259" key="14">
    <source>
        <dbReference type="SMART" id="SM00822"/>
    </source>
</evidence>
<feature type="active site" description="Proton acceptor" evidence="11">
    <location>
        <position position="155"/>
    </location>
</feature>
<evidence type="ECO:0000256" key="12">
    <source>
        <dbReference type="PIRSR" id="PIRSR611284-2"/>
    </source>
</evidence>
<evidence type="ECO:0000313" key="15">
    <source>
        <dbReference type="EMBL" id="MBF1129043.1"/>
    </source>
</evidence>
<evidence type="ECO:0000256" key="6">
    <source>
        <dbReference type="ARBA" id="ARBA00022857"/>
    </source>
</evidence>
<feature type="domain" description="Ketoreductase" evidence="14">
    <location>
        <begin position="6"/>
        <end position="192"/>
    </location>
</feature>
<dbReference type="PANTHER" id="PTHR42879">
    <property type="entry name" value="3-OXOACYL-(ACYL-CARRIER-PROTEIN) REDUCTASE"/>
    <property type="match status" value="1"/>
</dbReference>
<dbReference type="PANTHER" id="PTHR42879:SF2">
    <property type="entry name" value="3-OXOACYL-[ACYL-CARRIER-PROTEIN] REDUCTASE FABG"/>
    <property type="match status" value="1"/>
</dbReference>
<evidence type="ECO:0000256" key="1">
    <source>
        <dbReference type="ARBA" id="ARBA00002607"/>
    </source>
</evidence>
<name>A0A930B9I0_9FIRM</name>
<dbReference type="GO" id="GO:0004316">
    <property type="term" value="F:3-oxoacyl-[acyl-carrier-protein] reductase (NADPH) activity"/>
    <property type="evidence" value="ECO:0007669"/>
    <property type="project" value="UniProtKB-UniRule"/>
</dbReference>